<dbReference type="PANTHER" id="PTHR38095:SF2">
    <property type="entry name" value="ANAEROBIC DIMETHYL SULFOXIDE REDUCTASE CHAIN C"/>
    <property type="match status" value="1"/>
</dbReference>
<dbReference type="PANTHER" id="PTHR38095">
    <property type="entry name" value="ANAEROBIC DIMETHYL SULFOXIDE REDUCTASE CHAIN YNFH"/>
    <property type="match status" value="1"/>
</dbReference>
<feature type="transmembrane region" description="Helical" evidence="1">
    <location>
        <begin position="48"/>
        <end position="69"/>
    </location>
</feature>
<keyword evidence="1" id="KW-0472">Membrane</keyword>
<dbReference type="GO" id="GO:0009390">
    <property type="term" value="C:dimethyl sulfoxide reductase complex"/>
    <property type="evidence" value="ECO:0007669"/>
    <property type="project" value="TreeGrafter"/>
</dbReference>
<evidence type="ECO:0000256" key="1">
    <source>
        <dbReference type="SAM" id="Phobius"/>
    </source>
</evidence>
<proteinExistence type="predicted"/>
<keyword evidence="1" id="KW-1133">Transmembrane helix</keyword>
<keyword evidence="1" id="KW-0812">Transmembrane</keyword>
<gene>
    <name evidence="2" type="ORF">DD236_01085</name>
</gene>
<dbReference type="GO" id="GO:0019645">
    <property type="term" value="P:anaerobic electron transport chain"/>
    <property type="evidence" value="ECO:0007669"/>
    <property type="project" value="InterPro"/>
</dbReference>
<dbReference type="RefSeq" id="WP_109092536.1">
    <property type="nucleotide sequence ID" value="NZ_CAMELQ010000129.1"/>
</dbReference>
<comment type="caution">
    <text evidence="2">The sequence shown here is derived from an EMBL/GenBank/DDBJ whole genome shotgun (WGS) entry which is preliminary data.</text>
</comment>
<dbReference type="GO" id="GO:0009389">
    <property type="term" value="F:dimethyl sulfoxide reductase activity"/>
    <property type="evidence" value="ECO:0007669"/>
    <property type="project" value="TreeGrafter"/>
</dbReference>
<protein>
    <submittedName>
        <fullName evidence="2">DMSO reductase</fullName>
    </submittedName>
</protein>
<reference evidence="3" key="1">
    <citation type="submission" date="2018-05" db="EMBL/GenBank/DDBJ databases">
        <authorList>
            <person name="Li Y."/>
        </authorList>
    </citation>
    <scope>NUCLEOTIDE SEQUENCE [LARGE SCALE GENOMIC DNA]</scope>
    <source>
        <strain evidence="3">sk1b4</strain>
    </source>
</reference>
<keyword evidence="3" id="KW-1185">Reference proteome</keyword>
<feature type="transmembrane region" description="Helical" evidence="1">
    <location>
        <begin position="119"/>
        <end position="142"/>
    </location>
</feature>
<dbReference type="Proteomes" id="UP000245283">
    <property type="component" value="Unassembled WGS sequence"/>
</dbReference>
<evidence type="ECO:0000313" key="2">
    <source>
        <dbReference type="EMBL" id="PWF27035.1"/>
    </source>
</evidence>
<dbReference type="InterPro" id="IPR007059">
    <property type="entry name" value="DmsC"/>
</dbReference>
<dbReference type="GO" id="GO:0005886">
    <property type="term" value="C:plasma membrane"/>
    <property type="evidence" value="ECO:0007669"/>
    <property type="project" value="TreeGrafter"/>
</dbReference>
<name>A0A2V1K977_9ACTO</name>
<accession>A0A2V1K977</accession>
<organism evidence="2 3">
    <name type="scientific">Ancrocorticia populi</name>
    <dbReference type="NCBI Taxonomy" id="2175228"/>
    <lineage>
        <taxon>Bacteria</taxon>
        <taxon>Bacillati</taxon>
        <taxon>Actinomycetota</taxon>
        <taxon>Actinomycetes</taxon>
        <taxon>Actinomycetales</taxon>
        <taxon>Actinomycetaceae</taxon>
        <taxon>Ancrocorticia</taxon>
    </lineage>
</organism>
<dbReference type="AlphaFoldDB" id="A0A2V1K977"/>
<evidence type="ECO:0000313" key="3">
    <source>
        <dbReference type="Proteomes" id="UP000245283"/>
    </source>
</evidence>
<sequence length="331" mass="36036">MNAEELPMILFTVIGQMSVGSIWMLGLIHIYGYFKKLKPETIDRVTNAAMYAAGPLLVLGFFAAFFHLGDPFHALNTLRHVGSSWMSREIASGVLFGVVGFAFAACQWMGWFSRTVREVLAALTALAGLLLVITMAGTYYSVETIPAWHNASVWVFFFASAILTGSLAVGLALMVTWNMQAKRDAGAESTWAKRLRLISDEPLTDELTGFTTKSLQGISLSAAIAGVVILVTYPIYLGWLATGEQAAQDVANEMQGPVLTWRLILLAAVVILTGVFAFMRARTADKPNRALAWIIGIAFVLAVASELLGRGLHYEGLWHVGLNTTQYLLGQ</sequence>
<dbReference type="OrthoDB" id="4394845at2"/>
<feature type="transmembrane region" description="Helical" evidence="1">
    <location>
        <begin position="6"/>
        <end position="28"/>
    </location>
</feature>
<feature type="transmembrane region" description="Helical" evidence="1">
    <location>
        <begin position="154"/>
        <end position="175"/>
    </location>
</feature>
<feature type="transmembrane region" description="Helical" evidence="1">
    <location>
        <begin position="218"/>
        <end position="239"/>
    </location>
</feature>
<dbReference type="EMBL" id="QETB01000001">
    <property type="protein sequence ID" value="PWF27035.1"/>
    <property type="molecule type" value="Genomic_DNA"/>
</dbReference>
<feature type="transmembrane region" description="Helical" evidence="1">
    <location>
        <begin position="290"/>
        <end position="308"/>
    </location>
</feature>
<feature type="transmembrane region" description="Helical" evidence="1">
    <location>
        <begin position="259"/>
        <end position="278"/>
    </location>
</feature>
<feature type="transmembrane region" description="Helical" evidence="1">
    <location>
        <begin position="89"/>
        <end position="112"/>
    </location>
</feature>
<dbReference type="Gene3D" id="1.20.1630.10">
    <property type="entry name" value="Formate dehydrogenase/DMSO reductase domain"/>
    <property type="match status" value="1"/>
</dbReference>
<dbReference type="Pfam" id="PF04976">
    <property type="entry name" value="DmsC"/>
    <property type="match status" value="1"/>
</dbReference>